<dbReference type="PANTHER" id="PTHR45790:SF3">
    <property type="entry name" value="S-ADENOSYL-L-METHIONINE-DEPENDENT UROPORPHYRINOGEN III METHYLTRANSFERASE, CHLOROPLASTIC"/>
    <property type="match status" value="1"/>
</dbReference>
<evidence type="ECO:0000256" key="6">
    <source>
        <dbReference type="SAM" id="MobiDB-lite"/>
    </source>
</evidence>
<organism evidence="8 9">
    <name type="scientific">Frankia alni (strain DSM 45986 / CECT 9034 / ACN14a)</name>
    <dbReference type="NCBI Taxonomy" id="326424"/>
    <lineage>
        <taxon>Bacteria</taxon>
        <taxon>Bacillati</taxon>
        <taxon>Actinomycetota</taxon>
        <taxon>Actinomycetes</taxon>
        <taxon>Frankiales</taxon>
        <taxon>Frankiaceae</taxon>
        <taxon>Frankia</taxon>
    </lineage>
</organism>
<dbReference type="Proteomes" id="UP000000657">
    <property type="component" value="Chromosome"/>
</dbReference>
<dbReference type="STRING" id="326424.FRAAL1357"/>
<keyword evidence="2 8" id="KW-0489">Methyltransferase</keyword>
<evidence type="ECO:0000259" key="7">
    <source>
        <dbReference type="Pfam" id="PF00590"/>
    </source>
</evidence>
<dbReference type="InterPro" id="IPR014776">
    <property type="entry name" value="4pyrrole_Mease_sub2"/>
</dbReference>
<dbReference type="RefSeq" id="WP_011602554.1">
    <property type="nucleotide sequence ID" value="NC_008278.1"/>
</dbReference>
<dbReference type="EC" id="2.1.1.107" evidence="1"/>
<evidence type="ECO:0000256" key="2">
    <source>
        <dbReference type="ARBA" id="ARBA00022603"/>
    </source>
</evidence>
<evidence type="ECO:0000256" key="5">
    <source>
        <dbReference type="ARBA" id="ARBA00023244"/>
    </source>
</evidence>
<evidence type="ECO:0000313" key="9">
    <source>
        <dbReference type="Proteomes" id="UP000000657"/>
    </source>
</evidence>
<dbReference type="InterPro" id="IPR035996">
    <property type="entry name" value="4pyrrol_Methylase_sf"/>
</dbReference>
<keyword evidence="4" id="KW-0949">S-adenosyl-L-methionine</keyword>
<reference evidence="8 9" key="1">
    <citation type="journal article" date="2007" name="Genome Res.">
        <title>Genome characteristics of facultatively symbiotic Frankia sp. strains reflect host range and host plant biogeography.</title>
        <authorList>
            <person name="Normand P."/>
            <person name="Lapierre P."/>
            <person name="Tisa L.S."/>
            <person name="Gogarten J.P."/>
            <person name="Alloisio N."/>
            <person name="Bagnarol E."/>
            <person name="Bassi C.A."/>
            <person name="Berry A.M."/>
            <person name="Bickhart D.M."/>
            <person name="Choisne N."/>
            <person name="Couloux A."/>
            <person name="Cournoyer B."/>
            <person name="Cruveiller S."/>
            <person name="Daubin V."/>
            <person name="Demange N."/>
            <person name="Francino M.P."/>
            <person name="Goltsman E."/>
            <person name="Huang Y."/>
            <person name="Kopp O.R."/>
            <person name="Labarre L."/>
            <person name="Lapidus A."/>
            <person name="Lavire C."/>
            <person name="Marechal J."/>
            <person name="Martinez M."/>
            <person name="Mastronunzio J.E."/>
            <person name="Mullin B.C."/>
            <person name="Niemann J."/>
            <person name="Pujic P."/>
            <person name="Rawnsley T."/>
            <person name="Rouy Z."/>
            <person name="Schenowitz C."/>
            <person name="Sellstedt A."/>
            <person name="Tavares F."/>
            <person name="Tomkins J.P."/>
            <person name="Vallenet D."/>
            <person name="Valverde C."/>
            <person name="Wall L.G."/>
            <person name="Wang Y."/>
            <person name="Medigue C."/>
            <person name="Benson D.R."/>
        </authorList>
    </citation>
    <scope>NUCLEOTIDE SEQUENCE [LARGE SCALE GENOMIC DNA]</scope>
    <source>
        <strain evidence="9">DSM 45986 / CECT 9034 / ACN14a</strain>
    </source>
</reference>
<dbReference type="HOGENOM" id="CLU_011276_7_0_11"/>
<dbReference type="PANTHER" id="PTHR45790">
    <property type="entry name" value="SIROHEME SYNTHASE-RELATED"/>
    <property type="match status" value="1"/>
</dbReference>
<protein>
    <recommendedName>
        <fullName evidence="1">uroporphyrinogen-III C-methyltransferase</fullName>
        <ecNumber evidence="1">2.1.1.107</ecNumber>
    </recommendedName>
</protein>
<evidence type="ECO:0000256" key="3">
    <source>
        <dbReference type="ARBA" id="ARBA00022679"/>
    </source>
</evidence>
<feature type="region of interest" description="Disordered" evidence="6">
    <location>
        <begin position="255"/>
        <end position="277"/>
    </location>
</feature>
<dbReference type="GO" id="GO:0004851">
    <property type="term" value="F:uroporphyrin-III C-methyltransferase activity"/>
    <property type="evidence" value="ECO:0007669"/>
    <property type="project" value="UniProtKB-EC"/>
</dbReference>
<dbReference type="NCBIfam" id="TIGR01469">
    <property type="entry name" value="cobA_cysG_Cterm"/>
    <property type="match status" value="1"/>
</dbReference>
<dbReference type="CDD" id="cd11642">
    <property type="entry name" value="SUMT"/>
    <property type="match status" value="1"/>
</dbReference>
<gene>
    <name evidence="8" type="primary">cysG</name>
    <name evidence="8" type="ordered locus">FRAAL1357</name>
</gene>
<evidence type="ECO:0000256" key="1">
    <source>
        <dbReference type="ARBA" id="ARBA00012162"/>
    </source>
</evidence>
<dbReference type="EMBL" id="CT573213">
    <property type="protein sequence ID" value="CAJ60017.1"/>
    <property type="molecule type" value="Genomic_DNA"/>
</dbReference>
<dbReference type="InterPro" id="IPR050161">
    <property type="entry name" value="Siro_Cobalamin_biosynth"/>
</dbReference>
<dbReference type="InterPro" id="IPR006366">
    <property type="entry name" value="CobA/CysG_C"/>
</dbReference>
<dbReference type="AlphaFoldDB" id="Q0RR06"/>
<dbReference type="FunFam" id="3.30.950.10:FF:000001">
    <property type="entry name" value="Siroheme synthase"/>
    <property type="match status" value="1"/>
</dbReference>
<dbReference type="GO" id="GO:0032259">
    <property type="term" value="P:methylation"/>
    <property type="evidence" value="ECO:0007669"/>
    <property type="project" value="UniProtKB-KW"/>
</dbReference>
<dbReference type="InterPro" id="IPR014777">
    <property type="entry name" value="4pyrrole_Mease_sub1"/>
</dbReference>
<dbReference type="KEGG" id="fal:FRAAL1357"/>
<dbReference type="GO" id="GO:0019354">
    <property type="term" value="P:siroheme biosynthetic process"/>
    <property type="evidence" value="ECO:0007669"/>
    <property type="project" value="InterPro"/>
</dbReference>
<accession>Q0RR06</accession>
<dbReference type="Gene3D" id="3.30.950.10">
    <property type="entry name" value="Methyltransferase, Cobalt-precorrin-4 Transmethylase, Domain 2"/>
    <property type="match status" value="1"/>
</dbReference>
<dbReference type="InterPro" id="IPR000878">
    <property type="entry name" value="4pyrrol_Mease"/>
</dbReference>
<dbReference type="NCBIfam" id="NF004790">
    <property type="entry name" value="PRK06136.1"/>
    <property type="match status" value="1"/>
</dbReference>
<feature type="domain" description="Tetrapyrrole methylase" evidence="7">
    <location>
        <begin position="12"/>
        <end position="223"/>
    </location>
</feature>
<evidence type="ECO:0000313" key="8">
    <source>
        <dbReference type="EMBL" id="CAJ60017.1"/>
    </source>
</evidence>
<dbReference type="FunFam" id="3.40.1010.10:FF:000001">
    <property type="entry name" value="Siroheme synthase"/>
    <property type="match status" value="1"/>
</dbReference>
<dbReference type="eggNOG" id="COG0007">
    <property type="taxonomic scope" value="Bacteria"/>
</dbReference>
<name>Q0RR06_FRAAA</name>
<dbReference type="Pfam" id="PF00590">
    <property type="entry name" value="TP_methylase"/>
    <property type="match status" value="1"/>
</dbReference>
<proteinExistence type="predicted"/>
<evidence type="ECO:0000256" key="4">
    <source>
        <dbReference type="ARBA" id="ARBA00022691"/>
    </source>
</evidence>
<dbReference type="SUPFAM" id="SSF53790">
    <property type="entry name" value="Tetrapyrrole methylase"/>
    <property type="match status" value="1"/>
</dbReference>
<keyword evidence="5" id="KW-0627">Porphyrin biosynthesis</keyword>
<sequence length="277" mass="28247">MIGVDRPSEGWVALVGGGPGRADLITVRGLRLLRIADVVVVDRLAPRELLAETRPDAEIIDAGKAPHGHNLTQDEINTVIVDRGRRGLGVVRLKGGDPFVFGRGGEEALACAAAGLPCEIVPGVTSAVAVPALAGIPVTHRGITQDVSFVSGHVDPSHPGSTVDWDALATGPGTVVVLMGVAALAGISRELVKRGRRPDTPAAVIHAGGTADEVVLTGALSDIAEQAAEAGIGSPAVIVVGDVVGLREQIVGVRSARRGADHPADPPGLIHPADERS</sequence>
<dbReference type="Gene3D" id="3.40.1010.10">
    <property type="entry name" value="Cobalt-precorrin-4 Transmethylase, Domain 1"/>
    <property type="match status" value="1"/>
</dbReference>
<keyword evidence="3 8" id="KW-0808">Transferase</keyword>
<keyword evidence="9" id="KW-1185">Reference proteome</keyword>